<dbReference type="Gene3D" id="3.40.50.720">
    <property type="entry name" value="NAD(P)-binding Rossmann-like Domain"/>
    <property type="match status" value="2"/>
</dbReference>
<dbReference type="PANTHER" id="PTHR43491">
    <property type="entry name" value="UDP-N-ACETYL-D-MANNOSAMINE DEHYDROGENASE"/>
    <property type="match status" value="1"/>
</dbReference>
<comment type="similarity">
    <text evidence="1 4">Belongs to the UDP-glucose/GDP-mannose dehydrogenase family.</text>
</comment>
<keyword evidence="3" id="KW-0520">NAD</keyword>
<dbReference type="OrthoDB" id="9803238at2"/>
<dbReference type="SUPFAM" id="SSF48179">
    <property type="entry name" value="6-phosphogluconate dehydrogenase C-terminal domain-like"/>
    <property type="match status" value="1"/>
</dbReference>
<evidence type="ECO:0000313" key="8">
    <source>
        <dbReference type="Proteomes" id="UP000242329"/>
    </source>
</evidence>
<dbReference type="InterPro" id="IPR001732">
    <property type="entry name" value="UDP-Glc/GDP-Man_DH_N"/>
</dbReference>
<dbReference type="NCBIfam" id="TIGR03026">
    <property type="entry name" value="NDP-sugDHase"/>
    <property type="match status" value="1"/>
</dbReference>
<dbReference type="Pfam" id="PF03721">
    <property type="entry name" value="UDPG_MGDP_dh_N"/>
    <property type="match status" value="1"/>
</dbReference>
<dbReference type="STRING" id="1123382.SAMN02745221_00187"/>
<evidence type="ECO:0000256" key="5">
    <source>
        <dbReference type="SAM" id="SignalP"/>
    </source>
</evidence>
<protein>
    <submittedName>
        <fullName evidence="7">UDP-N-acetyl-D-mannosaminuronic acid dehydrogenase</fullName>
    </submittedName>
</protein>
<evidence type="ECO:0000256" key="1">
    <source>
        <dbReference type="ARBA" id="ARBA00006601"/>
    </source>
</evidence>
<accession>A0A1M5JQL5</accession>
<dbReference type="InterPro" id="IPR028359">
    <property type="entry name" value="UDP_ManNAc/GlcNAc_DH"/>
</dbReference>
<sequence>MKKVCMFGLGFVGLPLALSFAMRGCKVTGVDIDVNLVDELNRGITHHFETYQGKTIQEILREELAKGSFKAITDGLKAMEECDNIIVTVGIPVENYKSDITPLIEVCKTVGQGLKKGDLVLIRSTVIPGTTRNIIMPILERESGLKAGKDFYLAYSSERIAEGKAFDEFENMPAALAGIDEESTAKALELMSIVTKAPITQASSMEVVETAKVMENISRDVNIAMVNEFARFAKAMGLDIFEVIKVANTHKRVNLLTPGPGVGGYCLPNAVFYLLPKAEELNVKLDLLLTARRVNEEMPRFVADLVLRNLPVAPNQARIAALGLAMKDFSNDDRISPAHMVIKHLQNAGCTVKAFDPAVPSRYDYKVDTVEEAVKDAHGIVILARQTAIDFMNLDYYYRLMSKEGTPFIVDTKNIYQDDEWVTAKGFKLEKL</sequence>
<evidence type="ECO:0000259" key="6">
    <source>
        <dbReference type="SMART" id="SM00984"/>
    </source>
</evidence>
<gene>
    <name evidence="7" type="ORF">SAMN02745221_00187</name>
</gene>
<dbReference type="AlphaFoldDB" id="A0A1M5JQL5"/>
<dbReference type="EMBL" id="FQWY01000003">
    <property type="protein sequence ID" value="SHG42841.1"/>
    <property type="molecule type" value="Genomic_DNA"/>
</dbReference>
<dbReference type="GO" id="GO:0000271">
    <property type="term" value="P:polysaccharide biosynthetic process"/>
    <property type="evidence" value="ECO:0007669"/>
    <property type="project" value="InterPro"/>
</dbReference>
<dbReference type="GO" id="GO:0016628">
    <property type="term" value="F:oxidoreductase activity, acting on the CH-CH group of donors, NAD or NADP as acceptor"/>
    <property type="evidence" value="ECO:0007669"/>
    <property type="project" value="InterPro"/>
</dbReference>
<organism evidence="7 8">
    <name type="scientific">Thermosyntropha lipolytica DSM 11003</name>
    <dbReference type="NCBI Taxonomy" id="1123382"/>
    <lineage>
        <taxon>Bacteria</taxon>
        <taxon>Bacillati</taxon>
        <taxon>Bacillota</taxon>
        <taxon>Clostridia</taxon>
        <taxon>Eubacteriales</taxon>
        <taxon>Syntrophomonadaceae</taxon>
        <taxon>Thermosyntropha</taxon>
    </lineage>
</organism>
<keyword evidence="8" id="KW-1185">Reference proteome</keyword>
<dbReference type="Pfam" id="PF00984">
    <property type="entry name" value="UDPG_MGDP_dh"/>
    <property type="match status" value="1"/>
</dbReference>
<dbReference type="RefSeq" id="WP_073089030.1">
    <property type="nucleotide sequence ID" value="NZ_FQWY01000003.1"/>
</dbReference>
<dbReference type="InterPro" id="IPR014026">
    <property type="entry name" value="UDP-Glc/GDP-Man_DH_dimer"/>
</dbReference>
<dbReference type="PANTHER" id="PTHR43491:SF2">
    <property type="entry name" value="UDP-N-ACETYL-D-MANNOSAMINE DEHYDROGENASE"/>
    <property type="match status" value="1"/>
</dbReference>
<dbReference type="GO" id="GO:0051287">
    <property type="term" value="F:NAD binding"/>
    <property type="evidence" value="ECO:0007669"/>
    <property type="project" value="InterPro"/>
</dbReference>
<dbReference type="Proteomes" id="UP000242329">
    <property type="component" value="Unassembled WGS sequence"/>
</dbReference>
<evidence type="ECO:0000256" key="2">
    <source>
        <dbReference type="ARBA" id="ARBA00023002"/>
    </source>
</evidence>
<dbReference type="Pfam" id="PF03720">
    <property type="entry name" value="UDPG_MGDP_dh_C"/>
    <property type="match status" value="1"/>
</dbReference>
<dbReference type="SMART" id="SM00984">
    <property type="entry name" value="UDPG_MGDP_dh_C"/>
    <property type="match status" value="1"/>
</dbReference>
<dbReference type="GO" id="GO:0016616">
    <property type="term" value="F:oxidoreductase activity, acting on the CH-OH group of donors, NAD or NADP as acceptor"/>
    <property type="evidence" value="ECO:0007669"/>
    <property type="project" value="InterPro"/>
</dbReference>
<dbReference type="InterPro" id="IPR014027">
    <property type="entry name" value="UDP-Glc/GDP-Man_DH_C"/>
</dbReference>
<name>A0A1M5JQL5_9FIRM</name>
<evidence type="ECO:0000256" key="4">
    <source>
        <dbReference type="PIRNR" id="PIRNR000124"/>
    </source>
</evidence>
<proteinExistence type="inferred from homology"/>
<feature type="domain" description="UDP-glucose/GDP-mannose dehydrogenase C-terminal" evidence="6">
    <location>
        <begin position="320"/>
        <end position="418"/>
    </location>
</feature>
<keyword evidence="2" id="KW-0560">Oxidoreductase</keyword>
<feature type="chain" id="PRO_5038480416" evidence="5">
    <location>
        <begin position="18"/>
        <end position="432"/>
    </location>
</feature>
<feature type="signal peptide" evidence="5">
    <location>
        <begin position="1"/>
        <end position="17"/>
    </location>
</feature>
<evidence type="ECO:0000256" key="3">
    <source>
        <dbReference type="ARBA" id="ARBA00023027"/>
    </source>
</evidence>
<dbReference type="SUPFAM" id="SSF51735">
    <property type="entry name" value="NAD(P)-binding Rossmann-fold domains"/>
    <property type="match status" value="1"/>
</dbReference>
<dbReference type="InterPro" id="IPR017476">
    <property type="entry name" value="UDP-Glc/GDP-Man"/>
</dbReference>
<dbReference type="InterPro" id="IPR036291">
    <property type="entry name" value="NAD(P)-bd_dom_sf"/>
</dbReference>
<keyword evidence="5" id="KW-0732">Signal</keyword>
<dbReference type="InterPro" id="IPR008927">
    <property type="entry name" value="6-PGluconate_DH-like_C_sf"/>
</dbReference>
<dbReference type="InterPro" id="IPR036220">
    <property type="entry name" value="UDP-Glc/GDP-Man_DH_C_sf"/>
</dbReference>
<dbReference type="PIRSF" id="PIRSF500136">
    <property type="entry name" value="UDP_ManNAc_DH"/>
    <property type="match status" value="1"/>
</dbReference>
<dbReference type="SUPFAM" id="SSF52413">
    <property type="entry name" value="UDP-glucose/GDP-mannose dehydrogenase C-terminal domain"/>
    <property type="match status" value="1"/>
</dbReference>
<evidence type="ECO:0000313" key="7">
    <source>
        <dbReference type="EMBL" id="SHG42841.1"/>
    </source>
</evidence>
<reference evidence="8" key="1">
    <citation type="submission" date="2016-11" db="EMBL/GenBank/DDBJ databases">
        <authorList>
            <person name="Varghese N."/>
            <person name="Submissions S."/>
        </authorList>
    </citation>
    <scope>NUCLEOTIDE SEQUENCE [LARGE SCALE GENOMIC DNA]</scope>
    <source>
        <strain evidence="8">DSM 11003</strain>
    </source>
</reference>
<dbReference type="PIRSF" id="PIRSF000124">
    <property type="entry name" value="UDPglc_GDPman_dh"/>
    <property type="match status" value="1"/>
</dbReference>